<keyword evidence="2" id="KW-1185">Reference proteome</keyword>
<dbReference type="Proteomes" id="UP001162992">
    <property type="component" value="Chromosome 9"/>
</dbReference>
<protein>
    <submittedName>
        <fullName evidence="1">Uncharacterized protein</fullName>
    </submittedName>
</protein>
<reference evidence="2" key="1">
    <citation type="journal article" date="2024" name="Proc. Natl. Acad. Sci. U.S.A.">
        <title>Extraordinary preservation of gene collinearity over three hundred million years revealed in homosporous lycophytes.</title>
        <authorList>
            <person name="Li C."/>
            <person name="Wickell D."/>
            <person name="Kuo L.Y."/>
            <person name="Chen X."/>
            <person name="Nie B."/>
            <person name="Liao X."/>
            <person name="Peng D."/>
            <person name="Ji J."/>
            <person name="Jenkins J."/>
            <person name="Williams M."/>
            <person name="Shu S."/>
            <person name="Plott C."/>
            <person name="Barry K."/>
            <person name="Rajasekar S."/>
            <person name="Grimwood J."/>
            <person name="Han X."/>
            <person name="Sun S."/>
            <person name="Hou Z."/>
            <person name="He W."/>
            <person name="Dai G."/>
            <person name="Sun C."/>
            <person name="Schmutz J."/>
            <person name="Leebens-Mack J.H."/>
            <person name="Li F.W."/>
            <person name="Wang L."/>
        </authorList>
    </citation>
    <scope>NUCLEOTIDE SEQUENCE [LARGE SCALE GENOMIC DNA]</scope>
    <source>
        <strain evidence="2">cv. PW_Plant_1</strain>
    </source>
</reference>
<comment type="caution">
    <text evidence="1">The sequence shown here is derived from an EMBL/GenBank/DDBJ whole genome shotgun (WGS) entry which is preliminary data.</text>
</comment>
<dbReference type="EMBL" id="CM055100">
    <property type="protein sequence ID" value="KAJ7543828.1"/>
    <property type="molecule type" value="Genomic_DNA"/>
</dbReference>
<proteinExistence type="predicted"/>
<sequence length="155" mass="17856">MEDENRLNQWRNEWGNATFSPQEAIFRNEEEHWRYIGDNATLFVLETTTSTDSHYQEAHRISMNNLDVTIPFPKATLWSAPHEGSITFDVEEVQQIYNNIDNTLSLSEVAAWVTSSEGPRATKPSFHDVQEPPPGIFSSTHLEWKKMTTMNREGV</sequence>
<evidence type="ECO:0000313" key="2">
    <source>
        <dbReference type="Proteomes" id="UP001162992"/>
    </source>
</evidence>
<gene>
    <name evidence="1" type="ORF">O6H91_09G054200</name>
</gene>
<evidence type="ECO:0000313" key="1">
    <source>
        <dbReference type="EMBL" id="KAJ7543828.1"/>
    </source>
</evidence>
<name>A0ACC2CP76_DIPCM</name>
<organism evidence="1 2">
    <name type="scientific">Diphasiastrum complanatum</name>
    <name type="common">Issler's clubmoss</name>
    <name type="synonym">Lycopodium complanatum</name>
    <dbReference type="NCBI Taxonomy" id="34168"/>
    <lineage>
        <taxon>Eukaryota</taxon>
        <taxon>Viridiplantae</taxon>
        <taxon>Streptophyta</taxon>
        <taxon>Embryophyta</taxon>
        <taxon>Tracheophyta</taxon>
        <taxon>Lycopodiopsida</taxon>
        <taxon>Lycopodiales</taxon>
        <taxon>Lycopodiaceae</taxon>
        <taxon>Lycopodioideae</taxon>
        <taxon>Diphasiastrum</taxon>
    </lineage>
</organism>
<accession>A0ACC2CP76</accession>